<dbReference type="OrthoDB" id="2943474at2"/>
<feature type="transmembrane region" description="Helical" evidence="1">
    <location>
        <begin position="6"/>
        <end position="27"/>
    </location>
</feature>
<feature type="transmembrane region" description="Helical" evidence="1">
    <location>
        <begin position="79"/>
        <end position="101"/>
    </location>
</feature>
<name>A0A4P6ZZ01_9BACL</name>
<dbReference type="Proteomes" id="UP000294292">
    <property type="component" value="Chromosome"/>
</dbReference>
<evidence type="ECO:0000256" key="1">
    <source>
        <dbReference type="SAM" id="Phobius"/>
    </source>
</evidence>
<protein>
    <submittedName>
        <fullName evidence="2">Uncharacterized protein</fullName>
    </submittedName>
</protein>
<feature type="transmembrane region" description="Helical" evidence="1">
    <location>
        <begin position="39"/>
        <end position="59"/>
    </location>
</feature>
<accession>A0A4P6ZZ01</accession>
<sequence>MEQMEKVIAFLLGVGFNALIIIVLLSLNGKINYHKIRLSILSLISTIIFTIIPTIGYRVDKDLGDYHFGFPAEGLVYRGGLDLTVSSFGLIFNFFFFYWIFKLILVLWKAPTVNN</sequence>
<keyword evidence="1" id="KW-0812">Transmembrane</keyword>
<keyword evidence="1" id="KW-0472">Membrane</keyword>
<keyword evidence="3" id="KW-1185">Reference proteome</keyword>
<dbReference type="EMBL" id="CP038015">
    <property type="protein sequence ID" value="QBP41960.1"/>
    <property type="molecule type" value="Genomic_DNA"/>
</dbReference>
<organism evidence="2 3">
    <name type="scientific">Paenisporosarcina antarctica</name>
    <dbReference type="NCBI Taxonomy" id="417367"/>
    <lineage>
        <taxon>Bacteria</taxon>
        <taxon>Bacillati</taxon>
        <taxon>Bacillota</taxon>
        <taxon>Bacilli</taxon>
        <taxon>Bacillales</taxon>
        <taxon>Caryophanaceae</taxon>
        <taxon>Paenisporosarcina</taxon>
    </lineage>
</organism>
<reference evidence="2 3" key="1">
    <citation type="submission" date="2019-03" db="EMBL/GenBank/DDBJ databases">
        <title>Complete genome sequence of Paenisporosarcina antarctica CGMCC 1.6503T.</title>
        <authorList>
            <person name="Rong J.-C."/>
            <person name="Chi N.-Y."/>
            <person name="Zhang Q.-F."/>
        </authorList>
    </citation>
    <scope>NUCLEOTIDE SEQUENCE [LARGE SCALE GENOMIC DNA]</scope>
    <source>
        <strain evidence="2 3">CGMCC 1.6503</strain>
    </source>
</reference>
<dbReference type="KEGG" id="panc:E2636_12720"/>
<gene>
    <name evidence="2" type="ORF">E2636_12720</name>
</gene>
<evidence type="ECO:0000313" key="3">
    <source>
        <dbReference type="Proteomes" id="UP000294292"/>
    </source>
</evidence>
<evidence type="ECO:0000313" key="2">
    <source>
        <dbReference type="EMBL" id="QBP41960.1"/>
    </source>
</evidence>
<dbReference type="AlphaFoldDB" id="A0A4P6ZZ01"/>
<proteinExistence type="predicted"/>
<keyword evidence="1" id="KW-1133">Transmembrane helix</keyword>
<dbReference type="RefSeq" id="WP_134210529.1">
    <property type="nucleotide sequence ID" value="NZ_CP038015.1"/>
</dbReference>